<dbReference type="VEuPathDB" id="FungiDB:BO97DRAFT_336079"/>
<keyword evidence="3" id="KW-1185">Reference proteome</keyword>
<name>A0A395I9A0_ASPHC</name>
<dbReference type="STRING" id="1450537.A0A395I9A0"/>
<protein>
    <submittedName>
        <fullName evidence="2">JmjC domain protein</fullName>
    </submittedName>
</protein>
<reference evidence="2 3" key="1">
    <citation type="submission" date="2018-02" db="EMBL/GenBank/DDBJ databases">
        <title>The genomes of Aspergillus section Nigri reveals drivers in fungal speciation.</title>
        <authorList>
            <consortium name="DOE Joint Genome Institute"/>
            <person name="Vesth T.C."/>
            <person name="Nybo J."/>
            <person name="Theobald S."/>
            <person name="Brandl J."/>
            <person name="Frisvad J.C."/>
            <person name="Nielsen K.F."/>
            <person name="Lyhne E.K."/>
            <person name="Kogle M.E."/>
            <person name="Kuo A."/>
            <person name="Riley R."/>
            <person name="Clum A."/>
            <person name="Nolan M."/>
            <person name="Lipzen A."/>
            <person name="Salamov A."/>
            <person name="Henrissat B."/>
            <person name="Wiebenga A."/>
            <person name="De vries R.P."/>
            <person name="Grigoriev I.V."/>
            <person name="Mortensen U.H."/>
            <person name="Andersen M.R."/>
            <person name="Baker S.E."/>
        </authorList>
    </citation>
    <scope>NUCLEOTIDE SEQUENCE [LARGE SCALE GENOMIC DNA]</scope>
    <source>
        <strain evidence="2 3">CBS 101889</strain>
    </source>
</reference>
<feature type="domain" description="JmjC" evidence="1">
    <location>
        <begin position="158"/>
        <end position="313"/>
    </location>
</feature>
<dbReference type="AlphaFoldDB" id="A0A395I9A0"/>
<dbReference type="SMART" id="SM00558">
    <property type="entry name" value="JmjC"/>
    <property type="match status" value="1"/>
</dbReference>
<dbReference type="PANTHER" id="PTHR12461:SF105">
    <property type="entry name" value="HYPOXIA-INDUCIBLE FACTOR 1-ALPHA INHIBITOR"/>
    <property type="match status" value="1"/>
</dbReference>
<dbReference type="Pfam" id="PF13621">
    <property type="entry name" value="Cupin_8"/>
    <property type="match status" value="1"/>
</dbReference>
<gene>
    <name evidence="2" type="ORF">BO97DRAFT_336079</name>
</gene>
<dbReference type="InterPro" id="IPR041667">
    <property type="entry name" value="Cupin_8"/>
</dbReference>
<dbReference type="Gene3D" id="2.60.120.650">
    <property type="entry name" value="Cupin"/>
    <property type="match status" value="1"/>
</dbReference>
<dbReference type="RefSeq" id="XP_025555689.1">
    <property type="nucleotide sequence ID" value="XM_025691450.1"/>
</dbReference>
<dbReference type="InterPro" id="IPR003347">
    <property type="entry name" value="JmjC_dom"/>
</dbReference>
<dbReference type="EMBL" id="KZ824269">
    <property type="protein sequence ID" value="RAL16535.1"/>
    <property type="molecule type" value="Genomic_DNA"/>
</dbReference>
<dbReference type="OrthoDB" id="263283at2759"/>
<sequence>MKTQQWPCRNNLRVWRHLHLFNQRQRCLYSFSTTVSRQYRTLESLSDVNLDHFRQTYFIPERPIILPRRHFCTLPAFEKWFYSAPPGLNAAYLRQHGADALVPLELTQAPADTISGTGEPSFRQFHAPLSLFLEWISTAETLESPTTRLYLAQCQLHDLPQTLRNDFPTPELVLQAGKGDIYDTNVWIGYPPTYTPLHRDPNPNLFVQLAGRKVVRLLPPSDGQKVFSSVRHQIGKSAGREATVFRGDEMMQGEERVLLEKAVWDDAADDFAEPSGFEAHLQAGDGIFIPRGWWHSIRGLGESVTASVNWWFR</sequence>
<dbReference type="SUPFAM" id="SSF51197">
    <property type="entry name" value="Clavaminate synthase-like"/>
    <property type="match status" value="1"/>
</dbReference>
<evidence type="ECO:0000313" key="2">
    <source>
        <dbReference type="EMBL" id="RAL16535.1"/>
    </source>
</evidence>
<dbReference type="PANTHER" id="PTHR12461">
    <property type="entry name" value="HYPOXIA-INDUCIBLE FACTOR 1 ALPHA INHIBITOR-RELATED"/>
    <property type="match status" value="1"/>
</dbReference>
<dbReference type="PROSITE" id="PS51184">
    <property type="entry name" value="JMJC"/>
    <property type="match status" value="1"/>
</dbReference>
<evidence type="ECO:0000259" key="1">
    <source>
        <dbReference type="PROSITE" id="PS51184"/>
    </source>
</evidence>
<accession>A0A395I9A0</accession>
<dbReference type="Proteomes" id="UP000248961">
    <property type="component" value="Unassembled WGS sequence"/>
</dbReference>
<evidence type="ECO:0000313" key="3">
    <source>
        <dbReference type="Proteomes" id="UP000248961"/>
    </source>
</evidence>
<organism evidence="2 3">
    <name type="scientific">Aspergillus homomorphus (strain CBS 101889)</name>
    <dbReference type="NCBI Taxonomy" id="1450537"/>
    <lineage>
        <taxon>Eukaryota</taxon>
        <taxon>Fungi</taxon>
        <taxon>Dikarya</taxon>
        <taxon>Ascomycota</taxon>
        <taxon>Pezizomycotina</taxon>
        <taxon>Eurotiomycetes</taxon>
        <taxon>Eurotiomycetidae</taxon>
        <taxon>Eurotiales</taxon>
        <taxon>Aspergillaceae</taxon>
        <taxon>Aspergillus</taxon>
        <taxon>Aspergillus subgen. Circumdati</taxon>
    </lineage>
</organism>
<dbReference type="GeneID" id="37195739"/>
<proteinExistence type="predicted"/>